<dbReference type="Pfam" id="PF01494">
    <property type="entry name" value="FAD_binding_3"/>
    <property type="match status" value="1"/>
</dbReference>
<dbReference type="EMBL" id="CP102173">
    <property type="protein sequence ID" value="UUP12650.1"/>
    <property type="molecule type" value="Genomic_DNA"/>
</dbReference>
<sequence>MSTVRTDSVIVAGAGAVGLTAALVVARAGVQVTVLEAGEHLATESRASTFHPPSLEMLDDLGVLDALMKRGIVSTSFQYRDRQTGPIADLDLGILAGDTRFPFRVQCEQSKLTPILLAELQALDNVTVHFGQRVAKAETTEDRATLTTERGDVFTADWVLGADGSNSQVRQTAGFTFEGMTYPERFLVASTTEDLEGVLPGIAAVNYVFDPTEWLVVLRTPEHWRILFPTDQDTPDEVEIDPARIQARLTGVADLGRPWDVLHTTLYRVHQRVADTFRKDRLILMGDAAHINNPLGGMGMNSGLHDAVVEARALLAVLDGTGSLDELDVACEGRRQVALSYVKAITHDNWERLRQTDPEAQKAYHDELRALAADPDRMRNHLLNTSMINSLRLGKPVAVLGGAGA</sequence>
<name>A0ABY5M379_9ACTN</name>
<dbReference type="PANTHER" id="PTHR43476:SF5">
    <property type="entry name" value="FAD-DEPENDENT MONOOXYGENASE"/>
    <property type="match status" value="1"/>
</dbReference>
<evidence type="ECO:0000259" key="2">
    <source>
        <dbReference type="Pfam" id="PF01494"/>
    </source>
</evidence>
<dbReference type="SUPFAM" id="SSF51905">
    <property type="entry name" value="FAD/NAD(P)-binding domain"/>
    <property type="match status" value="1"/>
</dbReference>
<keyword evidence="1" id="KW-0560">Oxidoreductase</keyword>
<keyword evidence="3" id="KW-0503">Monooxygenase</keyword>
<dbReference type="GO" id="GO:0004497">
    <property type="term" value="F:monooxygenase activity"/>
    <property type="evidence" value="ECO:0007669"/>
    <property type="project" value="UniProtKB-KW"/>
</dbReference>
<keyword evidence="4" id="KW-1185">Reference proteome</keyword>
<dbReference type="Gene3D" id="3.50.50.60">
    <property type="entry name" value="FAD/NAD(P)-binding domain"/>
    <property type="match status" value="1"/>
</dbReference>
<dbReference type="InterPro" id="IPR002938">
    <property type="entry name" value="FAD-bd"/>
</dbReference>
<dbReference type="RefSeq" id="WP_232400184.1">
    <property type="nucleotide sequence ID" value="NZ_CP102173.1"/>
</dbReference>
<dbReference type="Gene3D" id="3.30.70.2450">
    <property type="match status" value="1"/>
</dbReference>
<evidence type="ECO:0000256" key="1">
    <source>
        <dbReference type="ARBA" id="ARBA00023002"/>
    </source>
</evidence>
<dbReference type="InterPro" id="IPR050631">
    <property type="entry name" value="PheA/TfdB_FAD_monoxygenase"/>
</dbReference>
<dbReference type="InterPro" id="IPR036188">
    <property type="entry name" value="FAD/NAD-bd_sf"/>
</dbReference>
<dbReference type="Proteomes" id="UP001316184">
    <property type="component" value="Chromosome"/>
</dbReference>
<gene>
    <name evidence="3" type="ORF">NQV15_12375</name>
</gene>
<accession>A0ABY5M379</accession>
<evidence type="ECO:0000313" key="4">
    <source>
        <dbReference type="Proteomes" id="UP001316184"/>
    </source>
</evidence>
<dbReference type="PANTHER" id="PTHR43476">
    <property type="entry name" value="3-(3-HYDROXY-PHENYL)PROPIONATE/3-HYDROXYCINNAMIC ACID HYDROXYLASE"/>
    <property type="match status" value="1"/>
</dbReference>
<organism evidence="3 4">
    <name type="scientific">Aeromicrobium wangtongii</name>
    <dbReference type="NCBI Taxonomy" id="2969247"/>
    <lineage>
        <taxon>Bacteria</taxon>
        <taxon>Bacillati</taxon>
        <taxon>Actinomycetota</taxon>
        <taxon>Actinomycetes</taxon>
        <taxon>Propionibacteriales</taxon>
        <taxon>Nocardioidaceae</taxon>
        <taxon>Aeromicrobium</taxon>
    </lineage>
</organism>
<proteinExistence type="predicted"/>
<feature type="domain" description="FAD-binding" evidence="2">
    <location>
        <begin position="8"/>
        <end position="342"/>
    </location>
</feature>
<dbReference type="PRINTS" id="PR00420">
    <property type="entry name" value="RNGMNOXGNASE"/>
</dbReference>
<evidence type="ECO:0000313" key="3">
    <source>
        <dbReference type="EMBL" id="UUP12650.1"/>
    </source>
</evidence>
<protein>
    <submittedName>
        <fullName evidence="3">FAD-dependent monooxygenase</fullName>
    </submittedName>
</protein>
<reference evidence="3 4" key="1">
    <citation type="submission" date="2022-08" db="EMBL/GenBank/DDBJ databases">
        <title>novel species in genus Aeromicrobium.</title>
        <authorList>
            <person name="Ye L."/>
        </authorList>
    </citation>
    <scope>NUCLEOTIDE SEQUENCE [LARGE SCALE GENOMIC DNA]</scope>
    <source>
        <strain evidence="4">zg-Y1379</strain>
    </source>
</reference>